<evidence type="ECO:0000313" key="3">
    <source>
        <dbReference type="Proteomes" id="UP001324634"/>
    </source>
</evidence>
<protein>
    <submittedName>
        <fullName evidence="2">Uncharacterized protein</fullName>
    </submittedName>
</protein>
<keyword evidence="1" id="KW-0732">Signal</keyword>
<dbReference type="Proteomes" id="UP001324634">
    <property type="component" value="Chromosome"/>
</dbReference>
<organism evidence="2 3">
    <name type="scientific">Peredibacter starrii</name>
    <dbReference type="NCBI Taxonomy" id="28202"/>
    <lineage>
        <taxon>Bacteria</taxon>
        <taxon>Pseudomonadati</taxon>
        <taxon>Bdellovibrionota</taxon>
        <taxon>Bacteriovoracia</taxon>
        <taxon>Bacteriovoracales</taxon>
        <taxon>Bacteriovoracaceae</taxon>
        <taxon>Peredibacter</taxon>
    </lineage>
</organism>
<dbReference type="RefSeq" id="WP_321392473.1">
    <property type="nucleotide sequence ID" value="NZ_CP139487.1"/>
</dbReference>
<feature type="chain" id="PRO_5043724507" evidence="1">
    <location>
        <begin position="19"/>
        <end position="188"/>
    </location>
</feature>
<name>A0AAX4HLT5_9BACT</name>
<sequence>MKSTLALSLMMLASSAFAGISYSNTTDISTAHSNIRLSDVRFVNLPSKTEVREIPGCNPNGEITRVCTEVVVLETAPAVQVTVSFRDGVNQSPDIQEGYTTLNLDPAAFSGADLAALENARFSARKAWAAKNLSLATALVTRSIQVVDVRNSTICPTTEAGTTVPGCVEDIRYRTASTRVREVTVNAK</sequence>
<gene>
    <name evidence="2" type="ORF">SOO65_15890</name>
</gene>
<accession>A0AAX4HLT5</accession>
<reference evidence="2 3" key="1">
    <citation type="submission" date="2023-11" db="EMBL/GenBank/DDBJ databases">
        <title>Peredibacter starrii A3.12.</title>
        <authorList>
            <person name="Mitchell R.J."/>
        </authorList>
    </citation>
    <scope>NUCLEOTIDE SEQUENCE [LARGE SCALE GENOMIC DNA]</scope>
    <source>
        <strain evidence="2 3">A3.12</strain>
    </source>
</reference>
<dbReference type="EMBL" id="CP139487">
    <property type="protein sequence ID" value="WPU64176.1"/>
    <property type="molecule type" value="Genomic_DNA"/>
</dbReference>
<keyword evidence="3" id="KW-1185">Reference proteome</keyword>
<evidence type="ECO:0000313" key="2">
    <source>
        <dbReference type="EMBL" id="WPU64176.1"/>
    </source>
</evidence>
<feature type="signal peptide" evidence="1">
    <location>
        <begin position="1"/>
        <end position="18"/>
    </location>
</feature>
<dbReference type="AlphaFoldDB" id="A0AAX4HLT5"/>
<proteinExistence type="predicted"/>
<evidence type="ECO:0000256" key="1">
    <source>
        <dbReference type="SAM" id="SignalP"/>
    </source>
</evidence>
<dbReference type="KEGG" id="psti:SOO65_15890"/>